<evidence type="ECO:0000313" key="1">
    <source>
        <dbReference type="EMBL" id="KAF3456159.1"/>
    </source>
</evidence>
<proteinExistence type="predicted"/>
<dbReference type="AlphaFoldDB" id="A0A8K0HPU6"/>
<protein>
    <submittedName>
        <fullName evidence="1">Uncharacterized protein</fullName>
    </submittedName>
</protein>
<comment type="caution">
    <text evidence="1">The sequence shown here is derived from an EMBL/GenBank/DDBJ whole genome shotgun (WGS) entry which is preliminary data.</text>
</comment>
<dbReference type="PROSITE" id="PS00329">
    <property type="entry name" value="HSP70_2"/>
    <property type="match status" value="1"/>
</dbReference>
<dbReference type="Proteomes" id="UP000796880">
    <property type="component" value="Unassembled WGS sequence"/>
</dbReference>
<evidence type="ECO:0000313" key="2">
    <source>
        <dbReference type="Proteomes" id="UP000796880"/>
    </source>
</evidence>
<accession>A0A8K0HPU6</accession>
<sequence length="82" mass="9744">MVTSIRDSIWKLQFLEVFDMGSSSSETTLLPKGIWMMNRLRHRNVHRRMQFSDLAGRMQVDALKNLQVFPVFYVFMRNLSFS</sequence>
<reference evidence="1" key="1">
    <citation type="submission" date="2020-03" db="EMBL/GenBank/DDBJ databases">
        <title>A high-quality chromosome-level genome assembly of a woody plant with both climbing and erect habits, Rhamnella rubrinervis.</title>
        <authorList>
            <person name="Lu Z."/>
            <person name="Yang Y."/>
            <person name="Zhu X."/>
            <person name="Sun Y."/>
        </authorList>
    </citation>
    <scope>NUCLEOTIDE SEQUENCE</scope>
    <source>
        <strain evidence="1">BYM</strain>
        <tissue evidence="1">Leaf</tissue>
    </source>
</reference>
<dbReference type="InterPro" id="IPR018181">
    <property type="entry name" value="Heat_shock_70_CS"/>
</dbReference>
<dbReference type="EMBL" id="VOIH02000001">
    <property type="protein sequence ID" value="KAF3456159.1"/>
    <property type="molecule type" value="Genomic_DNA"/>
</dbReference>
<name>A0A8K0HPU6_9ROSA</name>
<gene>
    <name evidence="1" type="ORF">FNV43_RR00809</name>
</gene>
<organism evidence="1 2">
    <name type="scientific">Rhamnella rubrinervis</name>
    <dbReference type="NCBI Taxonomy" id="2594499"/>
    <lineage>
        <taxon>Eukaryota</taxon>
        <taxon>Viridiplantae</taxon>
        <taxon>Streptophyta</taxon>
        <taxon>Embryophyta</taxon>
        <taxon>Tracheophyta</taxon>
        <taxon>Spermatophyta</taxon>
        <taxon>Magnoliopsida</taxon>
        <taxon>eudicotyledons</taxon>
        <taxon>Gunneridae</taxon>
        <taxon>Pentapetalae</taxon>
        <taxon>rosids</taxon>
        <taxon>fabids</taxon>
        <taxon>Rosales</taxon>
        <taxon>Rhamnaceae</taxon>
        <taxon>rhamnoid group</taxon>
        <taxon>Rhamneae</taxon>
        <taxon>Rhamnella</taxon>
    </lineage>
</organism>
<keyword evidence="2" id="KW-1185">Reference proteome</keyword>